<dbReference type="InterPro" id="IPR018062">
    <property type="entry name" value="HTH_AraC-typ_CS"/>
</dbReference>
<dbReference type="GO" id="GO:0003700">
    <property type="term" value="F:DNA-binding transcription factor activity"/>
    <property type="evidence" value="ECO:0007669"/>
    <property type="project" value="InterPro"/>
</dbReference>
<comment type="caution">
    <text evidence="5">The sequence shown here is derived from an EMBL/GenBank/DDBJ whole genome shotgun (WGS) entry which is preliminary data.</text>
</comment>
<dbReference type="Proteomes" id="UP000237839">
    <property type="component" value="Unassembled WGS sequence"/>
</dbReference>
<organism evidence="5 6">
    <name type="scientific">Solimicrobium silvestre</name>
    <dbReference type="NCBI Taxonomy" id="2099400"/>
    <lineage>
        <taxon>Bacteria</taxon>
        <taxon>Pseudomonadati</taxon>
        <taxon>Pseudomonadota</taxon>
        <taxon>Betaproteobacteria</taxon>
        <taxon>Burkholderiales</taxon>
        <taxon>Oxalobacteraceae</taxon>
        <taxon>Solimicrobium</taxon>
    </lineage>
</organism>
<evidence type="ECO:0000313" key="5">
    <source>
        <dbReference type="EMBL" id="PRC93855.1"/>
    </source>
</evidence>
<dbReference type="Pfam" id="PF12833">
    <property type="entry name" value="HTH_18"/>
    <property type="match status" value="1"/>
</dbReference>
<gene>
    <name evidence="5" type="ORF">S2091_1464</name>
</gene>
<dbReference type="GO" id="GO:0043565">
    <property type="term" value="F:sequence-specific DNA binding"/>
    <property type="evidence" value="ECO:0007669"/>
    <property type="project" value="InterPro"/>
</dbReference>
<keyword evidence="6" id="KW-1185">Reference proteome</keyword>
<dbReference type="SMART" id="SM00342">
    <property type="entry name" value="HTH_ARAC"/>
    <property type="match status" value="1"/>
</dbReference>
<evidence type="ECO:0000256" key="3">
    <source>
        <dbReference type="ARBA" id="ARBA00023163"/>
    </source>
</evidence>
<keyword evidence="1" id="KW-0805">Transcription regulation</keyword>
<protein>
    <submittedName>
        <fullName evidence="5">Helix-turn-helix domain</fullName>
    </submittedName>
</protein>
<keyword evidence="2" id="KW-0238">DNA-binding</keyword>
<keyword evidence="3" id="KW-0804">Transcription</keyword>
<evidence type="ECO:0000256" key="1">
    <source>
        <dbReference type="ARBA" id="ARBA00023015"/>
    </source>
</evidence>
<sequence>MDSKDVNSLAKLQAFIDNALGISVGAPATASCPGATAATAVSLSALSAVGGSQLTANFLRMAIDGTPEYCRIAASLRRTEAYSMVSFLLQEGQGEKVRSLSARYGISAGHFRRIFRAALGGSPKSALNDWRLATAILALVERQQSVTEVAMAHGFASPSHFSSEVKKSLGQSLTHLFDAQKKQ</sequence>
<dbReference type="AlphaFoldDB" id="A0A2S9H1J1"/>
<dbReference type="PROSITE" id="PS00041">
    <property type="entry name" value="HTH_ARAC_FAMILY_1"/>
    <property type="match status" value="1"/>
</dbReference>
<evidence type="ECO:0000256" key="2">
    <source>
        <dbReference type="ARBA" id="ARBA00023125"/>
    </source>
</evidence>
<feature type="domain" description="HTH araC/xylS-type" evidence="4">
    <location>
        <begin position="79"/>
        <end position="179"/>
    </location>
</feature>
<dbReference type="InterPro" id="IPR018060">
    <property type="entry name" value="HTH_AraC"/>
</dbReference>
<evidence type="ECO:0000259" key="4">
    <source>
        <dbReference type="PROSITE" id="PS01124"/>
    </source>
</evidence>
<proteinExistence type="predicted"/>
<dbReference type="SUPFAM" id="SSF46689">
    <property type="entry name" value="Homeodomain-like"/>
    <property type="match status" value="1"/>
</dbReference>
<evidence type="ECO:0000313" key="6">
    <source>
        <dbReference type="Proteomes" id="UP000237839"/>
    </source>
</evidence>
<reference evidence="5 6" key="1">
    <citation type="submission" date="2018-02" db="EMBL/GenBank/DDBJ databases">
        <title>Solimicrobium silvestre gen. nov., sp. nov., isolated from alpine forest soil.</title>
        <authorList>
            <person name="Margesin R."/>
            <person name="Albuquerque L."/>
            <person name="Zhang D.-C."/>
            <person name="Froufe H.J.C."/>
            <person name="Severino R."/>
            <person name="Roxo I."/>
            <person name="Egas C."/>
            <person name="Da Costa M.S."/>
        </authorList>
    </citation>
    <scope>NUCLEOTIDE SEQUENCE [LARGE SCALE GENOMIC DNA]</scope>
    <source>
        <strain evidence="5 6">S20-91</strain>
    </source>
</reference>
<dbReference type="OrthoDB" id="7027806at2"/>
<dbReference type="Gene3D" id="1.10.10.60">
    <property type="entry name" value="Homeodomain-like"/>
    <property type="match status" value="1"/>
</dbReference>
<dbReference type="PROSITE" id="PS51257">
    <property type="entry name" value="PROKAR_LIPOPROTEIN"/>
    <property type="match status" value="1"/>
</dbReference>
<dbReference type="RefSeq" id="WP_105531135.1">
    <property type="nucleotide sequence ID" value="NZ_PUGF01000005.1"/>
</dbReference>
<dbReference type="PROSITE" id="PS01124">
    <property type="entry name" value="HTH_ARAC_FAMILY_2"/>
    <property type="match status" value="1"/>
</dbReference>
<dbReference type="InterPro" id="IPR050204">
    <property type="entry name" value="AraC_XylS_family_regulators"/>
</dbReference>
<accession>A0A2S9H1J1</accession>
<name>A0A2S9H1J1_9BURK</name>
<dbReference type="InterPro" id="IPR009057">
    <property type="entry name" value="Homeodomain-like_sf"/>
</dbReference>
<dbReference type="PANTHER" id="PTHR46796">
    <property type="entry name" value="HTH-TYPE TRANSCRIPTIONAL ACTIVATOR RHAS-RELATED"/>
    <property type="match status" value="1"/>
</dbReference>
<dbReference type="EMBL" id="PUGF01000005">
    <property type="protein sequence ID" value="PRC93855.1"/>
    <property type="molecule type" value="Genomic_DNA"/>
</dbReference>